<dbReference type="InterPro" id="IPR011009">
    <property type="entry name" value="Kinase-like_dom_sf"/>
</dbReference>
<feature type="region of interest" description="Disordered" evidence="1">
    <location>
        <begin position="1"/>
        <end position="20"/>
    </location>
</feature>
<dbReference type="Pfam" id="PF13671">
    <property type="entry name" value="AAA_33"/>
    <property type="match status" value="1"/>
</dbReference>
<dbReference type="InterPro" id="IPR052732">
    <property type="entry name" value="Cell-binding_unc_protein"/>
</dbReference>
<reference evidence="3" key="1">
    <citation type="submission" date="2015-07" db="EMBL/GenBank/DDBJ databases">
        <title>Discovery of a poly(ethylene terephthalate assimilation.</title>
        <authorList>
            <person name="Yoshida S."/>
            <person name="Hiraga K."/>
            <person name="Takehana T."/>
            <person name="Taniguchi I."/>
            <person name="Yamaji H."/>
            <person name="Maeda Y."/>
            <person name="Toyohara K."/>
            <person name="Miyamoto K."/>
            <person name="Kimura Y."/>
            <person name="Oda K."/>
        </authorList>
    </citation>
    <scope>NUCLEOTIDE SEQUENCE [LARGE SCALE GENOMIC DNA]</scope>
    <source>
        <strain evidence="3">NBRC 110686 / TISTR 2288 / 201-F6</strain>
    </source>
</reference>
<name>A0A0K8NWL7_PISS1</name>
<dbReference type="Proteomes" id="UP000037660">
    <property type="component" value="Unassembled WGS sequence"/>
</dbReference>
<comment type="caution">
    <text evidence="2">The sequence shown here is derived from an EMBL/GenBank/DDBJ whole genome shotgun (WGS) entry which is preliminary data.</text>
</comment>
<evidence type="ECO:0000313" key="3">
    <source>
        <dbReference type="Proteomes" id="UP000037660"/>
    </source>
</evidence>
<keyword evidence="3" id="KW-1185">Reference proteome</keyword>
<proteinExistence type="predicted"/>
<dbReference type="PANTHER" id="PTHR43883:SF1">
    <property type="entry name" value="GLUCONOKINASE"/>
    <property type="match status" value="1"/>
</dbReference>
<evidence type="ECO:0000256" key="1">
    <source>
        <dbReference type="SAM" id="MobiDB-lite"/>
    </source>
</evidence>
<evidence type="ECO:0000313" key="2">
    <source>
        <dbReference type="EMBL" id="GAP34776.1"/>
    </source>
</evidence>
<protein>
    <recommendedName>
        <fullName evidence="4">Aminoglycoside phosphotransferase domain-containing protein</fullName>
    </recommendedName>
</protein>
<dbReference type="OrthoDB" id="9810277at2"/>
<dbReference type="RefSeq" id="WP_082368002.1">
    <property type="nucleotide sequence ID" value="NZ_BBYR01000010.1"/>
</dbReference>
<gene>
    <name evidence="2" type="ORF">ISF6_0175</name>
</gene>
<dbReference type="SUPFAM" id="SSF56112">
    <property type="entry name" value="Protein kinase-like (PK-like)"/>
    <property type="match status" value="1"/>
</dbReference>
<dbReference type="InterPro" id="IPR027417">
    <property type="entry name" value="P-loop_NTPase"/>
</dbReference>
<evidence type="ECO:0008006" key="4">
    <source>
        <dbReference type="Google" id="ProtNLM"/>
    </source>
</evidence>
<reference evidence="2 3" key="2">
    <citation type="journal article" date="2016" name="Science">
        <title>A bacterium that degrades and assimilates poly(ethylene terephthalate).</title>
        <authorList>
            <person name="Yoshida S."/>
            <person name="Hiraga K."/>
            <person name="Takehana T."/>
            <person name="Taniguchi I."/>
            <person name="Yamaji H."/>
            <person name="Maeda Y."/>
            <person name="Toyohara K."/>
            <person name="Miyamoto K."/>
            <person name="Kimura Y."/>
            <person name="Oda K."/>
        </authorList>
    </citation>
    <scope>NUCLEOTIDE SEQUENCE [LARGE SCALE GENOMIC DNA]</scope>
    <source>
        <strain evidence="3">NBRC 110686 / TISTR 2288 / 201-F6</strain>
    </source>
</reference>
<dbReference type="AlphaFoldDB" id="A0A0K8NWL7"/>
<sequence>MTSTTLPAAPPPAGVPDADPLAAARARVDRLEARLRQDAAPGEAPPRRIETHISWVLLAGDRAWKLKKPVLMSFLDFRSLAQRRRACEEELRLNRRLAPSIYLGLADVVEAADGTLALRPAARAGSVAGVVDVAVCMRRFPDGALWSERLAAGGLGADDIDAFAARLADFHRQAAVLPEAAPHAGAAAQRRISEDLVAALDAWAAGHRRESADWPAVRSALREQLEALEPLWPHRRADGRVRECHGDLHLANVVQLDDGPSAFDGIEFNPAMRWIDVLDDLAFLAMDLAVRGRADLAGRLVNAYLDETGDHAGLPALRFFLVRRALVRAVVATLGGAAPGAPSTEEHLRWARALCERRGRLALTHGLPGSGKSRVAQQLLEASFAIRLRADVERKRLFGLRALASSRAVPGGIYDAEASRRTYEHLRALAGLALRAGWPVIVDAAHLRRSEREALVLLAARLSRPALVLDCQAPPEVLRERVRRRTAAGGDASEADEAVLARLAGVQEPLADDERRHALAIDTTQASDPAGWARRWFAQP</sequence>
<accession>A0A0K8NWL7</accession>
<organism evidence="2 3">
    <name type="scientific">Piscinibacter sakaiensis</name>
    <name type="common">Ideonella sakaiensis</name>
    <dbReference type="NCBI Taxonomy" id="1547922"/>
    <lineage>
        <taxon>Bacteria</taxon>
        <taxon>Pseudomonadati</taxon>
        <taxon>Pseudomonadota</taxon>
        <taxon>Betaproteobacteria</taxon>
        <taxon>Burkholderiales</taxon>
        <taxon>Sphaerotilaceae</taxon>
        <taxon>Piscinibacter</taxon>
    </lineage>
</organism>
<dbReference type="Gene3D" id="3.40.50.300">
    <property type="entry name" value="P-loop containing nucleotide triphosphate hydrolases"/>
    <property type="match status" value="1"/>
</dbReference>
<dbReference type="STRING" id="1547922.ISF6_0175"/>
<dbReference type="EMBL" id="BBYR01000010">
    <property type="protein sequence ID" value="GAP34776.1"/>
    <property type="molecule type" value="Genomic_DNA"/>
</dbReference>
<dbReference type="SUPFAM" id="SSF52540">
    <property type="entry name" value="P-loop containing nucleoside triphosphate hydrolases"/>
    <property type="match status" value="1"/>
</dbReference>
<dbReference type="PANTHER" id="PTHR43883">
    <property type="entry name" value="SLR0207 PROTEIN"/>
    <property type="match status" value="1"/>
</dbReference>